<feature type="non-terminal residue" evidence="1">
    <location>
        <position position="1"/>
    </location>
</feature>
<dbReference type="EMBL" id="CM029050">
    <property type="protein sequence ID" value="KAG2565006.1"/>
    <property type="molecule type" value="Genomic_DNA"/>
</dbReference>
<reference evidence="1" key="1">
    <citation type="submission" date="2020-05" db="EMBL/GenBank/DDBJ databases">
        <title>WGS assembly of Panicum virgatum.</title>
        <authorList>
            <person name="Lovell J.T."/>
            <person name="Jenkins J."/>
            <person name="Shu S."/>
            <person name="Juenger T.E."/>
            <person name="Schmutz J."/>
        </authorList>
    </citation>
    <scope>NUCLEOTIDE SEQUENCE</scope>
    <source>
        <strain evidence="1">AP13</strain>
    </source>
</reference>
<dbReference type="Proteomes" id="UP000823388">
    <property type="component" value="Chromosome 7N"/>
</dbReference>
<accession>A0A8T0Q1I7</accession>
<dbReference type="AlphaFoldDB" id="A0A8T0Q1I7"/>
<evidence type="ECO:0000313" key="2">
    <source>
        <dbReference type="Proteomes" id="UP000823388"/>
    </source>
</evidence>
<sequence>ALLSWTINDLLNDDLYIGKVNHIPSKFDSPNHFVDVYSGILIEETRSATCAAIQNLAVSQYCQLLSIGECNSPSLFYLDVDLPMTRSDEIQCHHMARDFDVCLLSSRCPRDSNIDIMSCSIGLVVGIGRDEYASFQKSFRVLVPHSEMLQLDKIKFVIFLTNIKYNMEIANILSLQDKGNQIAIQALLELSNNVEKRCKICVESHNYKDDMLSMNKKQGDDVISNLTSSVKCIHECHTEVVWAPPRSMKGCISTLMKNFLNLSSRVLICLPSESCLVDFLMDIEDFLVPSDPSGDVLVLNSIRGLENCRKFENVFLENRSHELYCCVKLCKSLLRSMSAFLDLSGFYHSPCCPSSDECERCSNQLFPFSVKLFAERFTDIMIHLCDYLVYLVSSGSAISLLDEDCDSILELLQLMKQLQALLHNKDLRQDKVEAEFKLILATDAVDSADCGTKLLNETRMSCIRLIAKLNNSLQLAQPENRDDIDKICIQHSRIIITSLDCTWKLHGQE</sequence>
<keyword evidence="2" id="KW-1185">Reference proteome</keyword>
<evidence type="ECO:0000313" key="1">
    <source>
        <dbReference type="EMBL" id="KAG2565006.1"/>
    </source>
</evidence>
<comment type="caution">
    <text evidence="1">The sequence shown here is derived from an EMBL/GenBank/DDBJ whole genome shotgun (WGS) entry which is preliminary data.</text>
</comment>
<name>A0A8T0Q1I7_PANVG</name>
<proteinExistence type="predicted"/>
<protein>
    <submittedName>
        <fullName evidence="1">Uncharacterized protein</fullName>
    </submittedName>
</protein>
<organism evidence="1 2">
    <name type="scientific">Panicum virgatum</name>
    <name type="common">Blackwell switchgrass</name>
    <dbReference type="NCBI Taxonomy" id="38727"/>
    <lineage>
        <taxon>Eukaryota</taxon>
        <taxon>Viridiplantae</taxon>
        <taxon>Streptophyta</taxon>
        <taxon>Embryophyta</taxon>
        <taxon>Tracheophyta</taxon>
        <taxon>Spermatophyta</taxon>
        <taxon>Magnoliopsida</taxon>
        <taxon>Liliopsida</taxon>
        <taxon>Poales</taxon>
        <taxon>Poaceae</taxon>
        <taxon>PACMAD clade</taxon>
        <taxon>Panicoideae</taxon>
        <taxon>Panicodae</taxon>
        <taxon>Paniceae</taxon>
        <taxon>Panicinae</taxon>
        <taxon>Panicum</taxon>
        <taxon>Panicum sect. Hiantes</taxon>
    </lineage>
</organism>
<gene>
    <name evidence="1" type="ORF">PVAP13_7NG005290</name>
</gene>